<protein>
    <submittedName>
        <fullName evidence="1">Uncharacterized protein</fullName>
    </submittedName>
</protein>
<dbReference type="Proteomes" id="UP000225548">
    <property type="component" value="Unassembled WGS sequence"/>
</dbReference>
<comment type="caution">
    <text evidence="1">The sequence shown here is derived from an EMBL/GenBank/DDBJ whole genome shotgun (WGS) entry which is preliminary data.</text>
</comment>
<dbReference type="AlphaFoldDB" id="A0A2A9E2E7"/>
<dbReference type="RefSeq" id="WP_098453761.1">
    <property type="nucleotide sequence ID" value="NZ_PDJG01000001.1"/>
</dbReference>
<gene>
    <name evidence="1" type="ORF">ATL42_0209</name>
</gene>
<name>A0A2A9E2E7_9MICO</name>
<dbReference type="OrthoDB" id="4190455at2"/>
<keyword evidence="2" id="KW-1185">Reference proteome</keyword>
<reference evidence="1 2" key="1">
    <citation type="submission" date="2017-10" db="EMBL/GenBank/DDBJ databases">
        <title>Sequencing the genomes of 1000 actinobacteria strains.</title>
        <authorList>
            <person name="Klenk H.-P."/>
        </authorList>
    </citation>
    <scope>NUCLEOTIDE SEQUENCE [LARGE SCALE GENOMIC DNA]</scope>
    <source>
        <strain evidence="1 2">DSM 18966</strain>
    </source>
</reference>
<organism evidence="1 2">
    <name type="scientific">Sanguibacter antarcticus</name>
    <dbReference type="NCBI Taxonomy" id="372484"/>
    <lineage>
        <taxon>Bacteria</taxon>
        <taxon>Bacillati</taxon>
        <taxon>Actinomycetota</taxon>
        <taxon>Actinomycetes</taxon>
        <taxon>Micrococcales</taxon>
        <taxon>Sanguibacteraceae</taxon>
        <taxon>Sanguibacter</taxon>
    </lineage>
</organism>
<accession>A0A2A9E2E7</accession>
<dbReference type="EMBL" id="PDJG01000001">
    <property type="protein sequence ID" value="PFG32382.1"/>
    <property type="molecule type" value="Genomic_DNA"/>
</dbReference>
<evidence type="ECO:0000313" key="2">
    <source>
        <dbReference type="Proteomes" id="UP000225548"/>
    </source>
</evidence>
<sequence>MHLKDLQGMAESCQNHGDGFGAFRTTSAILALGWPDDVTEQWLYDHPDHFIQDYGHIDLMHIGWTEEAIGLRQFLNMPTGASENDLLEYNAKNHAYLVGVRNAGVHIGVRKSWENDGTWKRSPLVIQRNLVEPAATGLQVVEGRTRVGVLQGRAAEGLFVAEQHLAWVGRLRCPT</sequence>
<evidence type="ECO:0000313" key="1">
    <source>
        <dbReference type="EMBL" id="PFG32382.1"/>
    </source>
</evidence>
<proteinExistence type="predicted"/>